<gene>
    <name evidence="2" type="ORF">VL23_17625</name>
</gene>
<accession>A0AB34TD41</accession>
<reference evidence="2 3" key="1">
    <citation type="journal article" date="2015" name="Antimicrob. Agents Chemother.">
        <title>Whole-Genome Sequencing Identifies Emergence of a Quinolone Resistance Mutation in a Case of Stenotrophomonas maltophilia Bacteremia.</title>
        <authorList>
            <person name="Pak T.R."/>
            <person name="Altman D.R."/>
            <person name="Attie O."/>
            <person name="Sebra R."/>
            <person name="Hamula C.L."/>
            <person name="Lewis M."/>
            <person name="Deikus G."/>
            <person name="Newman L.C."/>
            <person name="Fang G."/>
            <person name="Hand J."/>
            <person name="Papel G."/>
            <person name="Wallach F."/>
            <person name="Schadt E.E."/>
            <person name="Huprikar S."/>
            <person name="van Bakel H."/>
            <person name="Kasarskis A."/>
            <person name="Bashir A."/>
        </authorList>
    </citation>
    <scope>NUCLEOTIDE SEQUENCE [LARGE SCALE GENOMIC DNA]</scope>
    <source>
        <strain evidence="2 3">ISMMS6</strain>
    </source>
</reference>
<comment type="caution">
    <text evidence="2">The sequence shown here is derived from an EMBL/GenBank/DDBJ whole genome shotgun (WGS) entry which is preliminary data.</text>
</comment>
<protein>
    <recommendedName>
        <fullName evidence="4">Phage portal protein</fullName>
    </recommendedName>
</protein>
<evidence type="ECO:0008006" key="4">
    <source>
        <dbReference type="Google" id="ProtNLM"/>
    </source>
</evidence>
<dbReference type="Proteomes" id="UP000037632">
    <property type="component" value="Unassembled WGS sequence"/>
</dbReference>
<dbReference type="EMBL" id="JZIW01000009">
    <property type="protein sequence ID" value="KOO75360.1"/>
    <property type="molecule type" value="Genomic_DNA"/>
</dbReference>
<dbReference type="AlphaFoldDB" id="A0AB34TD41"/>
<name>A0AB34TD41_STEMA</name>
<organism evidence="2 3">
    <name type="scientific">Stenotrophomonas maltophilia</name>
    <name type="common">Pseudomonas maltophilia</name>
    <name type="synonym">Xanthomonas maltophilia</name>
    <dbReference type="NCBI Taxonomy" id="40324"/>
    <lineage>
        <taxon>Bacteria</taxon>
        <taxon>Pseudomonadati</taxon>
        <taxon>Pseudomonadota</taxon>
        <taxon>Gammaproteobacteria</taxon>
        <taxon>Lysobacterales</taxon>
        <taxon>Lysobacteraceae</taxon>
        <taxon>Stenotrophomonas</taxon>
        <taxon>Stenotrophomonas maltophilia group</taxon>
    </lineage>
</organism>
<evidence type="ECO:0000313" key="2">
    <source>
        <dbReference type="EMBL" id="KOO75360.1"/>
    </source>
</evidence>
<proteinExistence type="predicted"/>
<dbReference type="RefSeq" id="WP_053462901.1">
    <property type="nucleotide sequence ID" value="NZ_JZIW01000009.1"/>
</dbReference>
<sequence length="288" mass="30427">MTDPIDFGKEIGGLIREAIAPVKRELEELRGRAPEKGDPGQDAEPVDVDALADMVVAKLLESPRLLTLVDLATADAVSKHFEANPVQNGRDADPAVIEATVKAAVEALPIPKDGRDADPVTEQQLASVVAKHLTEHPPQAGADGVGVAGAMIDRAGELVITTTKGEAIRLGKVVGEDGRDGLSFETASGDYDAERGFVITLGAGERRTELVLPYMVHRGFWREGLGVKAGESITHDGALWIAKRSNASKPCLENDQDWALGARKGRDGKDGKSVRVSAEPVQLGGSHA</sequence>
<evidence type="ECO:0000313" key="3">
    <source>
        <dbReference type="Proteomes" id="UP000037632"/>
    </source>
</evidence>
<feature type="compositionally biased region" description="Basic and acidic residues" evidence="1">
    <location>
        <begin position="264"/>
        <end position="273"/>
    </location>
</feature>
<feature type="region of interest" description="Disordered" evidence="1">
    <location>
        <begin position="261"/>
        <end position="288"/>
    </location>
</feature>
<evidence type="ECO:0000256" key="1">
    <source>
        <dbReference type="SAM" id="MobiDB-lite"/>
    </source>
</evidence>